<protein>
    <recommendedName>
        <fullName evidence="1">NIDO domain-containing protein</fullName>
    </recommendedName>
</protein>
<dbReference type="Proteomes" id="UP000694569">
    <property type="component" value="Unplaced"/>
</dbReference>
<dbReference type="Ensembl" id="ENSLLET00000015698.1">
    <property type="protein sequence ID" value="ENSLLEP00000015115.1"/>
    <property type="gene ID" value="ENSLLEG00000009605.1"/>
</dbReference>
<reference evidence="2" key="2">
    <citation type="submission" date="2025-09" db="UniProtKB">
        <authorList>
            <consortium name="Ensembl"/>
        </authorList>
    </citation>
    <scope>IDENTIFICATION</scope>
</reference>
<dbReference type="InterPro" id="IPR003886">
    <property type="entry name" value="NIDO_dom"/>
</dbReference>
<dbReference type="GeneTree" id="ENSGT00730000110943"/>
<feature type="domain" description="NIDO" evidence="1">
    <location>
        <begin position="56"/>
        <end position="206"/>
    </location>
</feature>
<dbReference type="PROSITE" id="PS51220">
    <property type="entry name" value="NIDO"/>
    <property type="match status" value="1"/>
</dbReference>
<name>A0A8C5PCX6_9ANUR</name>
<reference evidence="2" key="1">
    <citation type="submission" date="2025-08" db="UniProtKB">
        <authorList>
            <consortium name="Ensembl"/>
        </authorList>
    </citation>
    <scope>IDENTIFICATION</scope>
</reference>
<dbReference type="PANTHER" id="PTHR13802">
    <property type="entry name" value="MUCIN 4-RELATED"/>
    <property type="match status" value="1"/>
</dbReference>
<dbReference type="Pfam" id="PF06119">
    <property type="entry name" value="NIDO"/>
    <property type="match status" value="1"/>
</dbReference>
<dbReference type="GO" id="GO:0007160">
    <property type="term" value="P:cell-matrix adhesion"/>
    <property type="evidence" value="ECO:0007669"/>
    <property type="project" value="InterPro"/>
</dbReference>
<dbReference type="OrthoDB" id="9972657at2759"/>
<dbReference type="AlphaFoldDB" id="A0A8C5PCX6"/>
<proteinExistence type="predicted"/>
<dbReference type="InterPro" id="IPR051495">
    <property type="entry name" value="Epithelial_Barrier/Signaling"/>
</dbReference>
<accession>A0A8C5PCX6</accession>
<evidence type="ECO:0000313" key="2">
    <source>
        <dbReference type="Ensembl" id="ENSLLEP00000015115.1"/>
    </source>
</evidence>
<keyword evidence="3" id="KW-1185">Reference proteome</keyword>
<dbReference type="SMART" id="SM00539">
    <property type="entry name" value="NIDO"/>
    <property type="match status" value="1"/>
</dbReference>
<evidence type="ECO:0000313" key="3">
    <source>
        <dbReference type="Proteomes" id="UP000694569"/>
    </source>
</evidence>
<sequence length="229" mass="25292">DGASPQITLSTSVPLFGNSYSYLYVHVNGLLSFTQSSNQYTPSLSSLPAGYPFIAPFWADVDTRLEGDVYYRESTDSQLLARATTDVRSCFNYRGFTARWLFVATWSRVTYYGSQSNKVNTFQVVLVTDRSKTFVLFNYGKIQWTTGTASGGVNGLGGIPAVGGVYSGDHTCFYTIPGSLSPEIINIISTTNANLPGRWAIKVDAHDPEFTIFAGNNTKKYHLYNKTFK</sequence>
<dbReference type="PANTHER" id="PTHR13802:SF59">
    <property type="entry name" value="SUSHI DOMAIN-CONTAINING PROTEIN 2"/>
    <property type="match status" value="1"/>
</dbReference>
<organism evidence="2 3">
    <name type="scientific">Leptobrachium leishanense</name>
    <name type="common">Leishan spiny toad</name>
    <dbReference type="NCBI Taxonomy" id="445787"/>
    <lineage>
        <taxon>Eukaryota</taxon>
        <taxon>Metazoa</taxon>
        <taxon>Chordata</taxon>
        <taxon>Craniata</taxon>
        <taxon>Vertebrata</taxon>
        <taxon>Euteleostomi</taxon>
        <taxon>Amphibia</taxon>
        <taxon>Batrachia</taxon>
        <taxon>Anura</taxon>
        <taxon>Pelobatoidea</taxon>
        <taxon>Megophryidae</taxon>
        <taxon>Leptobrachium</taxon>
    </lineage>
</organism>
<evidence type="ECO:0000259" key="1">
    <source>
        <dbReference type="PROSITE" id="PS51220"/>
    </source>
</evidence>